<keyword evidence="5 10" id="KW-0145">Chemotaxis</keyword>
<keyword evidence="7 10" id="KW-0283">Flagellar rotation</keyword>
<keyword evidence="10" id="KW-0997">Cell inner membrane</keyword>
<feature type="transmembrane region" description="Helical" evidence="10">
    <location>
        <begin position="18"/>
        <end position="41"/>
    </location>
</feature>
<evidence type="ECO:0000256" key="7">
    <source>
        <dbReference type="ARBA" id="ARBA00022779"/>
    </source>
</evidence>
<evidence type="ECO:0000256" key="4">
    <source>
        <dbReference type="ARBA" id="ARBA00022475"/>
    </source>
</evidence>
<dbReference type="GO" id="GO:0071978">
    <property type="term" value="P:bacterial-type flagellum-dependent swarming motility"/>
    <property type="evidence" value="ECO:0007669"/>
    <property type="project" value="TreeGrafter"/>
</dbReference>
<dbReference type="GO" id="GO:0006935">
    <property type="term" value="P:chemotaxis"/>
    <property type="evidence" value="ECO:0007669"/>
    <property type="project" value="UniProtKB-KW"/>
</dbReference>
<keyword evidence="11" id="KW-0966">Cell projection</keyword>
<keyword evidence="6 10" id="KW-0812">Transmembrane</keyword>
<keyword evidence="11" id="KW-0282">Flagellum</keyword>
<dbReference type="PANTHER" id="PTHR35091">
    <property type="entry name" value="FLAGELLAR PROTEIN FLIL"/>
    <property type="match status" value="1"/>
</dbReference>
<evidence type="ECO:0000313" key="11">
    <source>
        <dbReference type="EMBL" id="SFR50084.1"/>
    </source>
</evidence>
<comment type="similarity">
    <text evidence="3 10">Belongs to the FliL family.</text>
</comment>
<evidence type="ECO:0000256" key="8">
    <source>
        <dbReference type="ARBA" id="ARBA00022989"/>
    </source>
</evidence>
<keyword evidence="8 10" id="KW-1133">Transmembrane helix</keyword>
<dbReference type="InterPro" id="IPR005503">
    <property type="entry name" value="FliL"/>
</dbReference>
<accession>A0A1I6H6R7</accession>
<dbReference type="EMBL" id="FOYW01000001">
    <property type="protein sequence ID" value="SFR50084.1"/>
    <property type="molecule type" value="Genomic_DNA"/>
</dbReference>
<comment type="function">
    <text evidence="1 10">Controls the rotational direction of flagella during chemotaxis.</text>
</comment>
<dbReference type="GO" id="GO:0005886">
    <property type="term" value="C:plasma membrane"/>
    <property type="evidence" value="ECO:0007669"/>
    <property type="project" value="UniProtKB-SubCell"/>
</dbReference>
<evidence type="ECO:0000256" key="3">
    <source>
        <dbReference type="ARBA" id="ARBA00008281"/>
    </source>
</evidence>
<dbReference type="Proteomes" id="UP000198644">
    <property type="component" value="Unassembled WGS sequence"/>
</dbReference>
<keyword evidence="9 10" id="KW-0472">Membrane</keyword>
<organism evidence="11 12">
    <name type="scientific">Marinobacter daqiaonensis</name>
    <dbReference type="NCBI Taxonomy" id="650891"/>
    <lineage>
        <taxon>Bacteria</taxon>
        <taxon>Pseudomonadati</taxon>
        <taxon>Pseudomonadota</taxon>
        <taxon>Gammaproteobacteria</taxon>
        <taxon>Pseudomonadales</taxon>
        <taxon>Marinobacteraceae</taxon>
        <taxon>Marinobacter</taxon>
    </lineage>
</organism>
<evidence type="ECO:0000256" key="6">
    <source>
        <dbReference type="ARBA" id="ARBA00022692"/>
    </source>
</evidence>
<keyword evidence="12" id="KW-1185">Reference proteome</keyword>
<dbReference type="AlphaFoldDB" id="A0A1I6H6R7"/>
<name>A0A1I6H6R7_9GAMM</name>
<keyword evidence="4" id="KW-1003">Cell membrane</keyword>
<evidence type="ECO:0000256" key="2">
    <source>
        <dbReference type="ARBA" id="ARBA00004162"/>
    </source>
</evidence>
<protein>
    <recommendedName>
        <fullName evidence="10">Flagellar protein FliL</fullName>
    </recommendedName>
</protein>
<dbReference type="OrthoDB" id="5616092at2"/>
<dbReference type="Pfam" id="PF03748">
    <property type="entry name" value="FliL"/>
    <property type="match status" value="1"/>
</dbReference>
<dbReference type="GO" id="GO:0009425">
    <property type="term" value="C:bacterial-type flagellum basal body"/>
    <property type="evidence" value="ECO:0007669"/>
    <property type="project" value="InterPro"/>
</dbReference>
<evidence type="ECO:0000256" key="5">
    <source>
        <dbReference type="ARBA" id="ARBA00022500"/>
    </source>
</evidence>
<keyword evidence="11" id="KW-0969">Cilium</keyword>
<evidence type="ECO:0000256" key="9">
    <source>
        <dbReference type="ARBA" id="ARBA00023136"/>
    </source>
</evidence>
<evidence type="ECO:0000313" key="12">
    <source>
        <dbReference type="Proteomes" id="UP000198644"/>
    </source>
</evidence>
<dbReference type="PANTHER" id="PTHR35091:SF2">
    <property type="entry name" value="FLAGELLAR PROTEIN FLIL"/>
    <property type="match status" value="1"/>
</dbReference>
<dbReference type="STRING" id="650891.SAMN05216203_0939"/>
<evidence type="ECO:0000256" key="10">
    <source>
        <dbReference type="RuleBase" id="RU364125"/>
    </source>
</evidence>
<dbReference type="RefSeq" id="WP_092009327.1">
    <property type="nucleotide sequence ID" value="NZ_FOYW01000001.1"/>
</dbReference>
<gene>
    <name evidence="11" type="ORF">SAMN05216203_0939</name>
</gene>
<comment type="subcellular location">
    <subcellularLocation>
        <location evidence="10">Cell inner membrane</location>
    </subcellularLocation>
    <subcellularLocation>
        <location evidence="2">Cell membrane</location>
        <topology evidence="2">Single-pass membrane protein</topology>
    </subcellularLocation>
</comment>
<proteinExistence type="inferred from homology"/>
<sequence length="166" mass="18263">MAENNEVATPPKKGRLKFILMLTVVLLLAIGLSVAGTLWFLKDGSGAGTGTSAGEAETEMFVPARYWVMEKPLVTTVKHPGRQRFVQLYLALESAQEEPLAAARKHRPLLRNALIAELGQSEFMALQTTEGREQLPDRLLAAVNQVLEQEGEPGVTRVLLRNFVVQ</sequence>
<reference evidence="11 12" key="1">
    <citation type="submission" date="2016-10" db="EMBL/GenBank/DDBJ databases">
        <authorList>
            <person name="de Groot N.N."/>
        </authorList>
    </citation>
    <scope>NUCLEOTIDE SEQUENCE [LARGE SCALE GENOMIC DNA]</scope>
    <source>
        <strain evidence="11 12">CGMCC 1.9167</strain>
    </source>
</reference>
<evidence type="ECO:0000256" key="1">
    <source>
        <dbReference type="ARBA" id="ARBA00002254"/>
    </source>
</evidence>